<dbReference type="InterPro" id="IPR003591">
    <property type="entry name" value="Leu-rich_rpt_typical-subtyp"/>
</dbReference>
<protein>
    <recommendedName>
        <fullName evidence="8">Leucine-rich repeat-containing protein 25</fullName>
    </recommendedName>
</protein>
<evidence type="ECO:0008006" key="8">
    <source>
        <dbReference type="Google" id="ProtNLM"/>
    </source>
</evidence>
<gene>
    <name evidence="6" type="ORF">QYF61_025094</name>
</gene>
<dbReference type="InterPro" id="IPR039243">
    <property type="entry name" value="LRRC25"/>
</dbReference>
<dbReference type="SUPFAM" id="SSF52058">
    <property type="entry name" value="L domain-like"/>
    <property type="match status" value="1"/>
</dbReference>
<sequence length="343" mass="37112">MGHPAAPLMLLLLLLHPAAPSSPCFTVLPDASAELDLSNKSHQCAELDWGLFQRQSRLWLRHNGIEALSPSSRVGPGLQELDLSYNRLRELPAAFLSRAQGLRHLHLQHNQLRELPDGFFANATALQTLQLEGNPLPAVPPTAFQASLHLLAVPCRCDVVGSILASCARSRPNCTELRCRCLRSHRDVLNATDFHAQECQGSVRLVAGLAGAASGVAVLLVVAAVVCYRRRKAATAAAGTGWGKREPTAAHGQPRYISRATEMSTTNAAAAAAPDYENIFVNPCTAPAAARGWTPGWQEERYSPQVPVDNDYFLESEAVSGDQPIYANTQHPGEDNIYITPNH</sequence>
<dbReference type="InterPro" id="IPR001611">
    <property type="entry name" value="Leu-rich_rpt"/>
</dbReference>
<keyword evidence="4" id="KW-0472">Membrane</keyword>
<name>A0AAN7RKX0_MYCAM</name>
<keyword evidence="1" id="KW-0433">Leucine-rich repeat</keyword>
<dbReference type="InterPro" id="IPR032675">
    <property type="entry name" value="LRR_dom_sf"/>
</dbReference>
<evidence type="ECO:0000256" key="4">
    <source>
        <dbReference type="SAM" id="Phobius"/>
    </source>
</evidence>
<proteinExistence type="predicted"/>
<evidence type="ECO:0000256" key="1">
    <source>
        <dbReference type="ARBA" id="ARBA00022614"/>
    </source>
</evidence>
<dbReference type="SMART" id="SM00364">
    <property type="entry name" value="LRR_BAC"/>
    <property type="match status" value="2"/>
</dbReference>
<evidence type="ECO:0000313" key="6">
    <source>
        <dbReference type="EMBL" id="KAK4808097.1"/>
    </source>
</evidence>
<feature type="transmembrane region" description="Helical" evidence="4">
    <location>
        <begin position="205"/>
        <end position="228"/>
    </location>
</feature>
<dbReference type="Pfam" id="PF13855">
    <property type="entry name" value="LRR_8"/>
    <property type="match status" value="1"/>
</dbReference>
<evidence type="ECO:0000313" key="7">
    <source>
        <dbReference type="Proteomes" id="UP001333110"/>
    </source>
</evidence>
<dbReference type="Gene3D" id="3.80.10.10">
    <property type="entry name" value="Ribonuclease Inhibitor"/>
    <property type="match status" value="1"/>
</dbReference>
<keyword evidence="4" id="KW-1133">Transmembrane helix</keyword>
<dbReference type="PROSITE" id="PS51450">
    <property type="entry name" value="LRR"/>
    <property type="match status" value="2"/>
</dbReference>
<feature type="signal peptide" evidence="5">
    <location>
        <begin position="1"/>
        <end position="20"/>
    </location>
</feature>
<comment type="caution">
    <text evidence="6">The sequence shown here is derived from an EMBL/GenBank/DDBJ whole genome shotgun (WGS) entry which is preliminary data.</text>
</comment>
<evidence type="ECO:0000256" key="3">
    <source>
        <dbReference type="SAM" id="MobiDB-lite"/>
    </source>
</evidence>
<dbReference type="PANTHER" id="PTHR20878">
    <property type="entry name" value="LEUCINE-RICH REPEAT CONTAINING PROTEIN 25"/>
    <property type="match status" value="1"/>
</dbReference>
<dbReference type="Proteomes" id="UP001333110">
    <property type="component" value="Unassembled WGS sequence"/>
</dbReference>
<keyword evidence="7" id="KW-1185">Reference proteome</keyword>
<dbReference type="PANTHER" id="PTHR20878:SF0">
    <property type="entry name" value="LEUCINE-RICH REPEAT-CONTAINING PROTEIN 25"/>
    <property type="match status" value="1"/>
</dbReference>
<feature type="chain" id="PRO_5042935583" description="Leucine-rich repeat-containing protein 25" evidence="5">
    <location>
        <begin position="21"/>
        <end position="343"/>
    </location>
</feature>
<keyword evidence="2" id="KW-0677">Repeat</keyword>
<evidence type="ECO:0000256" key="5">
    <source>
        <dbReference type="SAM" id="SignalP"/>
    </source>
</evidence>
<keyword evidence="5" id="KW-0732">Signal</keyword>
<accession>A0AAN7RKX0</accession>
<reference evidence="6 7" key="1">
    <citation type="journal article" date="2023" name="J. Hered.">
        <title>Chromosome-level genome of the wood stork (Mycteria americana) provides insight into avian chromosome evolution.</title>
        <authorList>
            <person name="Flamio R. Jr."/>
            <person name="Ramstad K.M."/>
        </authorList>
    </citation>
    <scope>NUCLEOTIDE SEQUENCE [LARGE SCALE GENOMIC DNA]</scope>
    <source>
        <strain evidence="6">JAX WOST 10</strain>
    </source>
</reference>
<dbReference type="SMART" id="SM00369">
    <property type="entry name" value="LRR_TYP"/>
    <property type="match status" value="3"/>
</dbReference>
<feature type="region of interest" description="Disordered" evidence="3">
    <location>
        <begin position="321"/>
        <end position="343"/>
    </location>
</feature>
<evidence type="ECO:0000256" key="2">
    <source>
        <dbReference type="ARBA" id="ARBA00022737"/>
    </source>
</evidence>
<dbReference type="EMBL" id="JAUNZN010000026">
    <property type="protein sequence ID" value="KAK4808097.1"/>
    <property type="molecule type" value="Genomic_DNA"/>
</dbReference>
<keyword evidence="4" id="KW-0812">Transmembrane</keyword>
<organism evidence="6 7">
    <name type="scientific">Mycteria americana</name>
    <name type="common">Wood stork</name>
    <dbReference type="NCBI Taxonomy" id="33587"/>
    <lineage>
        <taxon>Eukaryota</taxon>
        <taxon>Metazoa</taxon>
        <taxon>Chordata</taxon>
        <taxon>Craniata</taxon>
        <taxon>Vertebrata</taxon>
        <taxon>Euteleostomi</taxon>
        <taxon>Archelosauria</taxon>
        <taxon>Archosauria</taxon>
        <taxon>Dinosauria</taxon>
        <taxon>Saurischia</taxon>
        <taxon>Theropoda</taxon>
        <taxon>Coelurosauria</taxon>
        <taxon>Aves</taxon>
        <taxon>Neognathae</taxon>
        <taxon>Neoaves</taxon>
        <taxon>Aequornithes</taxon>
        <taxon>Ciconiiformes</taxon>
        <taxon>Ciconiidae</taxon>
        <taxon>Mycteria</taxon>
    </lineage>
</organism>
<dbReference type="AlphaFoldDB" id="A0AAN7RKX0"/>